<dbReference type="AlphaFoldDB" id="A0A1X0RYR5"/>
<sequence length="158" mass="18505">MSRDLCHIHFPATWFLKIRRPLILFIVFCFSSRLFCSTVLLTMFTDEINHSFVGSQSGQDNTMFFSKLFSNCLKFINIRELNTNRECFNEIMLNRSSNFIILIQSIFDKVKLGHIRLCSVPSIGQNKLYVQYVIMCPAFFKVWLSSDLKVFSTIECEE</sequence>
<gene>
    <name evidence="2" type="ORF">BCV71DRAFT_236079</name>
</gene>
<reference evidence="2 3" key="1">
    <citation type="journal article" date="2016" name="Proc. Natl. Acad. Sci. U.S.A.">
        <title>Lipid metabolic changes in an early divergent fungus govern the establishment of a mutualistic symbiosis with endobacteria.</title>
        <authorList>
            <person name="Lastovetsky O.A."/>
            <person name="Gaspar M.L."/>
            <person name="Mondo S.J."/>
            <person name="LaButti K.M."/>
            <person name="Sandor L."/>
            <person name="Grigoriev I.V."/>
            <person name="Henry S.A."/>
            <person name="Pawlowska T.E."/>
        </authorList>
    </citation>
    <scope>NUCLEOTIDE SEQUENCE [LARGE SCALE GENOMIC DNA]</scope>
    <source>
        <strain evidence="2 3">ATCC 11559</strain>
    </source>
</reference>
<keyword evidence="1" id="KW-0472">Membrane</keyword>
<name>A0A1X0RYR5_RHIZD</name>
<proteinExistence type="predicted"/>
<accession>A0A1X0RYR5</accession>
<keyword evidence="1" id="KW-1133">Transmembrane helix</keyword>
<protein>
    <submittedName>
        <fullName evidence="2">Uncharacterized protein</fullName>
    </submittedName>
</protein>
<evidence type="ECO:0000256" key="1">
    <source>
        <dbReference type="SAM" id="Phobius"/>
    </source>
</evidence>
<dbReference type="Proteomes" id="UP000242381">
    <property type="component" value="Unassembled WGS sequence"/>
</dbReference>
<dbReference type="EMBL" id="KV921364">
    <property type="protein sequence ID" value="ORE17134.1"/>
    <property type="molecule type" value="Genomic_DNA"/>
</dbReference>
<organism evidence="2 3">
    <name type="scientific">Rhizopus microsporus</name>
    <dbReference type="NCBI Taxonomy" id="58291"/>
    <lineage>
        <taxon>Eukaryota</taxon>
        <taxon>Fungi</taxon>
        <taxon>Fungi incertae sedis</taxon>
        <taxon>Mucoromycota</taxon>
        <taxon>Mucoromycotina</taxon>
        <taxon>Mucoromycetes</taxon>
        <taxon>Mucorales</taxon>
        <taxon>Mucorineae</taxon>
        <taxon>Rhizopodaceae</taxon>
        <taxon>Rhizopus</taxon>
    </lineage>
</organism>
<evidence type="ECO:0000313" key="2">
    <source>
        <dbReference type="EMBL" id="ORE17134.1"/>
    </source>
</evidence>
<feature type="transmembrane region" description="Helical" evidence="1">
    <location>
        <begin position="21"/>
        <end position="44"/>
    </location>
</feature>
<keyword evidence="1" id="KW-0812">Transmembrane</keyword>
<evidence type="ECO:0000313" key="3">
    <source>
        <dbReference type="Proteomes" id="UP000242381"/>
    </source>
</evidence>